<proteinExistence type="predicted"/>
<keyword evidence="1" id="KW-0812">Transmembrane</keyword>
<gene>
    <name evidence="2" type="ORF">BLA60_34565</name>
</gene>
<keyword evidence="1" id="KW-1133">Transmembrane helix</keyword>
<reference evidence="2 3" key="1">
    <citation type="submission" date="2016-12" db="EMBL/GenBank/DDBJ databases">
        <title>The draft genome sequence of Actinophytocola xinjiangensis.</title>
        <authorList>
            <person name="Wang W."/>
            <person name="Yuan L."/>
        </authorList>
    </citation>
    <scope>NUCLEOTIDE SEQUENCE [LARGE SCALE GENOMIC DNA]</scope>
    <source>
        <strain evidence="2 3">CGMCC 4.4663</strain>
    </source>
</reference>
<evidence type="ECO:0000313" key="2">
    <source>
        <dbReference type="EMBL" id="OLF05904.1"/>
    </source>
</evidence>
<accession>A0A7Z0WF66</accession>
<dbReference type="RefSeq" id="WP_075137264.1">
    <property type="nucleotide sequence ID" value="NZ_MSIF01000025.1"/>
</dbReference>
<dbReference type="AlphaFoldDB" id="A0A7Z0WF66"/>
<organism evidence="2 3">
    <name type="scientific">Actinophytocola xinjiangensis</name>
    <dbReference type="NCBI Taxonomy" id="485602"/>
    <lineage>
        <taxon>Bacteria</taxon>
        <taxon>Bacillati</taxon>
        <taxon>Actinomycetota</taxon>
        <taxon>Actinomycetes</taxon>
        <taxon>Pseudonocardiales</taxon>
        <taxon>Pseudonocardiaceae</taxon>
    </lineage>
</organism>
<feature type="transmembrane region" description="Helical" evidence="1">
    <location>
        <begin position="421"/>
        <end position="440"/>
    </location>
</feature>
<dbReference type="OrthoDB" id="3218196at2"/>
<name>A0A7Z0WF66_9PSEU</name>
<sequence length="448" mass="47610">MVTASPPEPGTRKGVWEIPATAARRVRRSAASTPGRLFVIGVGLVVLSLLTGLVGAVALQQKQATIDNLIEHREPVAAASQQIYRSLSDADATAASAFLAGGNPPEELRERYELDIAQAGANLAKAAADVAGVPQAQEQVDQLSQQLPVYTGLVETARAFNRQGFPAGAAYLREASGLMRAKLLPAAQELYSIDFRRLAEEQAQARSFPWITTALVLALLAALVATQMYLVRRTNRLLNVGLLVASIAVLVGLIWGTVALLIESNSVADGQESGTQQVELAVEARIVALKMRANETLTLVARGDGGDYEKEWQALVPEMSGDGADNLLARARELAADDETREVLDRARANVADWVELHKQVRELDDGGSYEKAVELAMGDGDDGVAARFGELDGNLLAAINSGREQFVAETGAASKALTGLVPGAAVLALLAATGVTMGIRERLREYR</sequence>
<keyword evidence="3" id="KW-1185">Reference proteome</keyword>
<evidence type="ECO:0000313" key="3">
    <source>
        <dbReference type="Proteomes" id="UP000185696"/>
    </source>
</evidence>
<evidence type="ECO:0008006" key="4">
    <source>
        <dbReference type="Google" id="ProtNLM"/>
    </source>
</evidence>
<feature type="transmembrane region" description="Helical" evidence="1">
    <location>
        <begin position="208"/>
        <end position="230"/>
    </location>
</feature>
<protein>
    <recommendedName>
        <fullName evidence="4">Secreted protein</fullName>
    </recommendedName>
</protein>
<comment type="caution">
    <text evidence="2">The sequence shown here is derived from an EMBL/GenBank/DDBJ whole genome shotgun (WGS) entry which is preliminary data.</text>
</comment>
<dbReference type="Proteomes" id="UP000185696">
    <property type="component" value="Unassembled WGS sequence"/>
</dbReference>
<feature type="transmembrane region" description="Helical" evidence="1">
    <location>
        <begin position="37"/>
        <end position="59"/>
    </location>
</feature>
<evidence type="ECO:0000256" key="1">
    <source>
        <dbReference type="SAM" id="Phobius"/>
    </source>
</evidence>
<keyword evidence="1" id="KW-0472">Membrane</keyword>
<dbReference type="EMBL" id="MSIF01000025">
    <property type="protein sequence ID" value="OLF05904.1"/>
    <property type="molecule type" value="Genomic_DNA"/>
</dbReference>
<feature type="transmembrane region" description="Helical" evidence="1">
    <location>
        <begin position="237"/>
        <end position="262"/>
    </location>
</feature>